<gene>
    <name evidence="2" type="ORF">CALCODRAFT_509593</name>
</gene>
<dbReference type="InterPro" id="IPR045341">
    <property type="entry name" value="DUF6532"/>
</dbReference>
<evidence type="ECO:0000259" key="1">
    <source>
        <dbReference type="Pfam" id="PF20149"/>
    </source>
</evidence>
<organism evidence="2 3">
    <name type="scientific">Calocera cornea HHB12733</name>
    <dbReference type="NCBI Taxonomy" id="1353952"/>
    <lineage>
        <taxon>Eukaryota</taxon>
        <taxon>Fungi</taxon>
        <taxon>Dikarya</taxon>
        <taxon>Basidiomycota</taxon>
        <taxon>Agaricomycotina</taxon>
        <taxon>Dacrymycetes</taxon>
        <taxon>Dacrymycetales</taxon>
        <taxon>Dacrymycetaceae</taxon>
        <taxon>Calocera</taxon>
    </lineage>
</organism>
<accession>A0A165F575</accession>
<feature type="domain" description="DUF6532" evidence="1">
    <location>
        <begin position="2"/>
        <end position="224"/>
    </location>
</feature>
<evidence type="ECO:0000313" key="3">
    <source>
        <dbReference type="Proteomes" id="UP000076842"/>
    </source>
</evidence>
<dbReference type="InParanoid" id="A0A165F575"/>
<dbReference type="EMBL" id="KV423981">
    <property type="protein sequence ID" value="KZT56210.1"/>
    <property type="molecule type" value="Genomic_DNA"/>
</dbReference>
<protein>
    <recommendedName>
        <fullName evidence="1">DUF6532 domain-containing protein</fullName>
    </recommendedName>
</protein>
<name>A0A165F575_9BASI</name>
<dbReference type="AlphaFoldDB" id="A0A165F575"/>
<keyword evidence="3" id="KW-1185">Reference proteome</keyword>
<dbReference type="Proteomes" id="UP000076842">
    <property type="component" value="Unassembled WGS sequence"/>
</dbReference>
<evidence type="ECO:0000313" key="2">
    <source>
        <dbReference type="EMBL" id="KZT56210.1"/>
    </source>
</evidence>
<reference evidence="2 3" key="1">
    <citation type="journal article" date="2016" name="Mol. Biol. Evol.">
        <title>Comparative Genomics of Early-Diverging Mushroom-Forming Fungi Provides Insights into the Origins of Lignocellulose Decay Capabilities.</title>
        <authorList>
            <person name="Nagy L.G."/>
            <person name="Riley R."/>
            <person name="Tritt A."/>
            <person name="Adam C."/>
            <person name="Daum C."/>
            <person name="Floudas D."/>
            <person name="Sun H."/>
            <person name="Yadav J.S."/>
            <person name="Pangilinan J."/>
            <person name="Larsson K.H."/>
            <person name="Matsuura K."/>
            <person name="Barry K."/>
            <person name="Labutti K."/>
            <person name="Kuo R."/>
            <person name="Ohm R.A."/>
            <person name="Bhattacharya S.S."/>
            <person name="Shirouzu T."/>
            <person name="Yoshinaga Y."/>
            <person name="Martin F.M."/>
            <person name="Grigoriev I.V."/>
            <person name="Hibbett D.S."/>
        </authorList>
    </citation>
    <scope>NUCLEOTIDE SEQUENCE [LARGE SCALE GENOMIC DNA]</scope>
    <source>
        <strain evidence="2 3">HHB12733</strain>
    </source>
</reference>
<sequence length="278" mass="31732">MPNDSKEQSFILRARDQANEEATTVDPSAPKIDFQENPGIWTLLKKVGPTLRSLFKTKAASIMREEYREVFEPYAEAQIIEASLKSTTQKKVRTQLDTKRRNLRRRVGEEIVRLLDGLSFIYPDEGAGTGEDSGIPLPCLNPAIVRLIANMGYMDPSRSTECSEAAIEPDLFDPVPWPMISYTVLTFKHILSCYRSGYFRNERIYVFKGENIRTYHEMLRLLTELRNEQKHEYTAMITKLSAACFATHNLRPGTTTLPFSLSKHADSTLAHRSHSQRT</sequence>
<proteinExistence type="predicted"/>
<dbReference type="Pfam" id="PF20149">
    <property type="entry name" value="DUF6532"/>
    <property type="match status" value="1"/>
</dbReference>